<dbReference type="Proteomes" id="UP000582659">
    <property type="component" value="Unassembled WGS sequence"/>
</dbReference>
<reference evidence="2" key="1">
    <citation type="submission" date="2020-09" db="EMBL/GenBank/DDBJ databases">
        <authorList>
            <person name="Kikuchi T."/>
        </authorList>
    </citation>
    <scope>NUCLEOTIDE SEQUENCE</scope>
    <source>
        <strain evidence="2">Ka4C1</strain>
    </source>
</reference>
<keyword evidence="1" id="KW-1133">Transmembrane helix</keyword>
<dbReference type="InterPro" id="IPR036259">
    <property type="entry name" value="MFS_trans_sf"/>
</dbReference>
<gene>
    <name evidence="2" type="ORF">BXYJ_LOCUS10339</name>
</gene>
<dbReference type="GO" id="GO:0016020">
    <property type="term" value="C:membrane"/>
    <property type="evidence" value="ECO:0007669"/>
    <property type="project" value="TreeGrafter"/>
</dbReference>
<organism evidence="2 3">
    <name type="scientific">Bursaphelenchus xylophilus</name>
    <name type="common">Pinewood nematode worm</name>
    <name type="synonym">Aphelenchoides xylophilus</name>
    <dbReference type="NCBI Taxonomy" id="6326"/>
    <lineage>
        <taxon>Eukaryota</taxon>
        <taxon>Metazoa</taxon>
        <taxon>Ecdysozoa</taxon>
        <taxon>Nematoda</taxon>
        <taxon>Chromadorea</taxon>
        <taxon>Rhabditida</taxon>
        <taxon>Tylenchina</taxon>
        <taxon>Tylenchomorpha</taxon>
        <taxon>Aphelenchoidea</taxon>
        <taxon>Aphelenchoididae</taxon>
        <taxon>Bursaphelenchus</taxon>
    </lineage>
</organism>
<feature type="transmembrane region" description="Helical" evidence="1">
    <location>
        <begin position="429"/>
        <end position="447"/>
    </location>
</feature>
<name>A0A7I8X9C4_BURXY</name>
<feature type="transmembrane region" description="Helical" evidence="1">
    <location>
        <begin position="194"/>
        <end position="214"/>
    </location>
</feature>
<proteinExistence type="predicted"/>
<dbReference type="GO" id="GO:0022857">
    <property type="term" value="F:transmembrane transporter activity"/>
    <property type="evidence" value="ECO:0007669"/>
    <property type="project" value="InterPro"/>
</dbReference>
<feature type="transmembrane region" description="Helical" evidence="1">
    <location>
        <begin position="252"/>
        <end position="276"/>
    </location>
</feature>
<keyword evidence="1" id="KW-0472">Membrane</keyword>
<evidence type="ECO:0000256" key="1">
    <source>
        <dbReference type="SAM" id="Phobius"/>
    </source>
</evidence>
<keyword evidence="3" id="KW-1185">Reference proteome</keyword>
<dbReference type="SUPFAM" id="SSF103473">
    <property type="entry name" value="MFS general substrate transporter"/>
    <property type="match status" value="1"/>
</dbReference>
<feature type="transmembrane region" description="Helical" evidence="1">
    <location>
        <begin position="296"/>
        <end position="316"/>
    </location>
</feature>
<protein>
    <submittedName>
        <fullName evidence="2">(pine wood nematode) hypothetical protein</fullName>
    </submittedName>
</protein>
<keyword evidence="1" id="KW-0812">Transmembrane</keyword>
<dbReference type="SMR" id="A0A7I8X9C4"/>
<dbReference type="AlphaFoldDB" id="A0A7I8X9C4"/>
<feature type="transmembrane region" description="Helical" evidence="1">
    <location>
        <begin position="328"/>
        <end position="349"/>
    </location>
</feature>
<feature type="transmembrane region" description="Helical" evidence="1">
    <location>
        <begin position="388"/>
        <end position="409"/>
    </location>
</feature>
<dbReference type="Gene3D" id="1.20.1250.20">
    <property type="entry name" value="MFS general substrate transporter like domains"/>
    <property type="match status" value="2"/>
</dbReference>
<dbReference type="EMBL" id="CAJFCV020000004">
    <property type="protein sequence ID" value="CAG9118742.1"/>
    <property type="molecule type" value="Genomic_DNA"/>
</dbReference>
<comment type="caution">
    <text evidence="2">The sequence shown here is derived from an EMBL/GenBank/DDBJ whole genome shotgun (WGS) entry which is preliminary data.</text>
</comment>
<feature type="transmembrane region" description="Helical" evidence="1">
    <location>
        <begin position="161"/>
        <end position="182"/>
    </location>
</feature>
<feature type="transmembrane region" description="Helical" evidence="1">
    <location>
        <begin position="355"/>
        <end position="376"/>
    </location>
</feature>
<accession>A0A7I8X9C4</accession>
<feature type="transmembrane region" description="Helical" evidence="1">
    <location>
        <begin position="75"/>
        <end position="95"/>
    </location>
</feature>
<dbReference type="OrthoDB" id="2985014at2759"/>
<feature type="transmembrane region" description="Helical" evidence="1">
    <location>
        <begin position="128"/>
        <end position="149"/>
    </location>
</feature>
<dbReference type="EMBL" id="CAJFDI010000004">
    <property type="protein sequence ID" value="CAD5228227.1"/>
    <property type="molecule type" value="Genomic_DNA"/>
</dbReference>
<evidence type="ECO:0000313" key="2">
    <source>
        <dbReference type="EMBL" id="CAD5228227.1"/>
    </source>
</evidence>
<sequence length="478" mass="54125">MSTTHSDESSESTTQANGSFCIPNQFRNFLMFVAVLCLTSVNANVSAFNQVILCMKNETLSSPPHYFFTKTEELWLQRAIGMGSLVGTFPFNYGYSRLGAKWPFGIAGLFSGLCAALTPTAASWGFPWLMAARLMTGFLYAADFSVIGLMITKWSPLNRSAVYVSLLTGYTPIASFMTFASSGPACKSSVGWPLLYYCLATLTCISFVLWFIYYNDEPVKSRHLNQYEFDLISEGKFKEELQKHTKVPYLKLIFNPVILVVWLNAYADIFSSFFMYAYIGRFYVNVLKFDTSMAGYFASLPPIPFVILKVSIGYLNDRITFMPERVKMNVFNSFCVTAPSIFFFTIGFITEQYRYWTVVCLVLTYVCYSFSGGGFYKCAHLSARQYSAFVIAVVQFLKSIALFLVPTLFDSTIHTEADYKILEKWRPAFWTLSALCLVSGFIFYFFSRAKPLKFILKENEGRHCTTTKAATSSTEKND</sequence>
<dbReference type="InterPro" id="IPR011701">
    <property type="entry name" value="MFS"/>
</dbReference>
<dbReference type="Pfam" id="PF07690">
    <property type="entry name" value="MFS_1"/>
    <property type="match status" value="1"/>
</dbReference>
<feature type="transmembrane region" description="Helical" evidence="1">
    <location>
        <begin position="102"/>
        <end position="122"/>
    </location>
</feature>
<dbReference type="PANTHER" id="PTHR45757">
    <property type="entry name" value="PROTEIN CBG23364-RELATED"/>
    <property type="match status" value="1"/>
</dbReference>
<feature type="transmembrane region" description="Helical" evidence="1">
    <location>
        <begin position="29"/>
        <end position="55"/>
    </location>
</feature>
<evidence type="ECO:0000313" key="3">
    <source>
        <dbReference type="Proteomes" id="UP000659654"/>
    </source>
</evidence>
<dbReference type="Proteomes" id="UP000659654">
    <property type="component" value="Unassembled WGS sequence"/>
</dbReference>